<evidence type="ECO:0000256" key="2">
    <source>
        <dbReference type="ARBA" id="ARBA00004286"/>
    </source>
</evidence>
<dbReference type="SUPFAM" id="SSF48371">
    <property type="entry name" value="ARM repeat"/>
    <property type="match status" value="2"/>
</dbReference>
<feature type="region of interest" description="Disordered" evidence="11">
    <location>
        <begin position="1285"/>
        <end position="1424"/>
    </location>
</feature>
<feature type="compositionally biased region" description="Polar residues" evidence="11">
    <location>
        <begin position="1405"/>
        <end position="1424"/>
    </location>
</feature>
<keyword evidence="4" id="KW-0158">Chromosome</keyword>
<comment type="function">
    <text evidence="10">Regulatory subunit of the condensin complex, a complex required for conversion of interphase chromatin into mitotic-like condense chromosomes. The condensin complex probably introduces positive supercoils into relaxed DNA in the presence of type I topoisomerases and converts nicked DNA into positive knotted forms in the presence of type II topoisomerases.</text>
</comment>
<evidence type="ECO:0000313" key="14">
    <source>
        <dbReference type="EMBL" id="CAL7943553.1"/>
    </source>
</evidence>
<evidence type="ECO:0000256" key="4">
    <source>
        <dbReference type="ARBA" id="ARBA00022454"/>
    </source>
</evidence>
<keyword evidence="7 10" id="KW-0226">DNA condensation</keyword>
<evidence type="ECO:0000256" key="7">
    <source>
        <dbReference type="ARBA" id="ARBA00023067"/>
    </source>
</evidence>
<feature type="compositionally biased region" description="Basic residues" evidence="11">
    <location>
        <begin position="1304"/>
        <end position="1316"/>
    </location>
</feature>
<name>A0ABP1NTT1_XYLVO</name>
<organism evidence="14 15">
    <name type="scientific">Xylocopa violacea</name>
    <name type="common">Violet carpenter bee</name>
    <name type="synonym">Apis violacea</name>
    <dbReference type="NCBI Taxonomy" id="135666"/>
    <lineage>
        <taxon>Eukaryota</taxon>
        <taxon>Metazoa</taxon>
        <taxon>Ecdysozoa</taxon>
        <taxon>Arthropoda</taxon>
        <taxon>Hexapoda</taxon>
        <taxon>Insecta</taxon>
        <taxon>Pterygota</taxon>
        <taxon>Neoptera</taxon>
        <taxon>Endopterygota</taxon>
        <taxon>Hymenoptera</taxon>
        <taxon>Apocrita</taxon>
        <taxon>Aculeata</taxon>
        <taxon>Apoidea</taxon>
        <taxon>Anthophila</taxon>
        <taxon>Apidae</taxon>
        <taxon>Xylocopa</taxon>
        <taxon>Xylocopa</taxon>
    </lineage>
</organism>
<evidence type="ECO:0000256" key="10">
    <source>
        <dbReference type="PIRNR" id="PIRNR017127"/>
    </source>
</evidence>
<dbReference type="PANTHER" id="PTHR14222">
    <property type="entry name" value="CONDENSIN"/>
    <property type="match status" value="1"/>
</dbReference>
<evidence type="ECO:0000256" key="5">
    <source>
        <dbReference type="ARBA" id="ARBA00022618"/>
    </source>
</evidence>
<evidence type="ECO:0000259" key="13">
    <source>
        <dbReference type="Pfam" id="PF12922"/>
    </source>
</evidence>
<evidence type="ECO:0000313" key="15">
    <source>
        <dbReference type="Proteomes" id="UP001642520"/>
    </source>
</evidence>
<evidence type="ECO:0000256" key="6">
    <source>
        <dbReference type="ARBA" id="ARBA00022776"/>
    </source>
</evidence>
<dbReference type="PIRSF" id="PIRSF017127">
    <property type="entry name" value="Condensin_D2"/>
    <property type="match status" value="1"/>
</dbReference>
<dbReference type="InterPro" id="IPR026971">
    <property type="entry name" value="CND1/NCAPD3"/>
</dbReference>
<sequence>MIKDFVIPISKDELLQSQTGKYFVEKILPIRVLSQALEDARSALNAGGINFILEHFDTFFSIIVHGNKVELPVIMRAFSRLHKGTEMLVLDMESIFEKGNDLAEEDRLKYLNVAKMLAYLVSWFICHIDDEVFKDTNDKCMGKRKKLTKSDLEEEWESSREKALEYIYRLLQLPLHKLWQPPIVEDSFVMLLGKICYKILEQCKDATQKHTRQTIFEILGTLVKRYNHGISCVVRIIQLVKLHDALAAHIAIGVIRMVNECGCSGLIREIMKEIDQSEPSEADSRNISAFLETIASTEPNLIITILDDIMDYLASEHYTMRNCTISIIREVVQKVLTGDDLTQEQKDQRDTCLNNLEEHILDNNAYVRSKVLQVWQSLCCEGAIPLARQGKLLAATALRLEDKSANVRKQALQLIRALLQGNPFAAKLNKVEISKLLEEEEVKLRRLQTGNVNKSARGDKERLELWNTLLPEIRKALKEVINDGKKKDTPKDDEDNNDKNINPDTAFEHVRQLMLKEKILEAVTYLWKICKKLKQSSDVENLSPEAKEECLFLFLLKIFMESENNLNIAEENTDKRHSIDKNNEKEEIIATKRVINYLKNCLEFTTELEIAMPMAENLLFSTTASDAVEACTLLGTAYQFGVAGAATAMRDALFQVFHRDQSVRNNVAIVYKDVYLTKDKSQKSERQKALTCVKALIELLKSLQPGQSQALTQLILTWYNNNEINSEVLQVLWENFSMKSSDTDILNGRSALMLITMIAQAQSGIITGNLEVLIKVGLGPRAKIDLLLARDTCRALLAIKHKNDDMEKPPVRYPNDHEMFEKILALLIENFTNSEEDGYISFATDAINAIYHLANQPDHLMKQLLLEVFSRGQFNGHSTEHTVSFFILSKLLYLIGHIAIKEMVHLDTSVYKELKRRDTIRKLKKEKNSNNNAKNTEVLNTSKSVYKLVTSVSARQMLRNKETSIIEDNGEEAVEGAAEDADAEFINDILENHVVTGDGLLVKFVPLVLDVCQYNDKYNNEDIQAAGTLALSKMMTVSSRFCEEHLQLLITILERSPYPNIRANVLIGISDLATRFPNQTEPWMKHVYGRLQDNDTNVRSTCVRVLSSLIMREMVRVRGQISELALCIVDKDAQIRQDAKQFFKTLSQKGNALYNVMPDILSRLTDPDLEIKEPDFQEILKHILSLLQKEKQIDAIIDKICARFKLATTERQWRDFAYCLSLLQFSAKSIHQLTESLPLLKEKIHHKQVLKALQSVIEQTKKKPNAKPACIELEEKIQELLKNTENSRQSDNEAMPPPPVPKSTVKRKRVRHSKRRSSSEEEDDDNDDNDLDLASARKPKSSKRRKSSENTWSSDSDSDPDNMPMKTPKRQLKVNTPVTRSNRKKCIDANTFTPLISSRGRKQQLAMSTPVRSSVRLSQSRAKH</sequence>
<dbReference type="PANTHER" id="PTHR14222:SF2">
    <property type="entry name" value="CONDENSIN COMPLEX SUBUNIT 1"/>
    <property type="match status" value="1"/>
</dbReference>
<feature type="compositionally biased region" description="Acidic residues" evidence="11">
    <location>
        <begin position="1320"/>
        <end position="1331"/>
    </location>
</feature>
<feature type="domain" description="Condensin complex subunit 1 N-terminal" evidence="13">
    <location>
        <begin position="77"/>
        <end position="231"/>
    </location>
</feature>
<evidence type="ECO:0000256" key="11">
    <source>
        <dbReference type="SAM" id="MobiDB-lite"/>
    </source>
</evidence>
<keyword evidence="15" id="KW-1185">Reference proteome</keyword>
<feature type="region of interest" description="Disordered" evidence="11">
    <location>
        <begin position="484"/>
        <end position="503"/>
    </location>
</feature>
<dbReference type="InterPro" id="IPR024324">
    <property type="entry name" value="Condensin_cplx_su1_N"/>
</dbReference>
<comment type="caution">
    <text evidence="14">The sequence shown here is derived from an EMBL/GenBank/DDBJ whole genome shotgun (WGS) entry which is preliminary data.</text>
</comment>
<comment type="subcellular location">
    <subcellularLocation>
        <location evidence="2">Chromosome</location>
    </subcellularLocation>
    <subcellularLocation>
        <location evidence="1">Nucleus</location>
    </subcellularLocation>
</comment>
<evidence type="ECO:0000256" key="1">
    <source>
        <dbReference type="ARBA" id="ARBA00004123"/>
    </source>
</evidence>
<accession>A0ABP1NTT1</accession>
<evidence type="ECO:0000259" key="12">
    <source>
        <dbReference type="Pfam" id="PF12717"/>
    </source>
</evidence>
<dbReference type="InterPro" id="IPR007673">
    <property type="entry name" value="Condensin_cplx_su1"/>
</dbReference>
<dbReference type="InterPro" id="IPR032682">
    <property type="entry name" value="Cnd1_C"/>
</dbReference>
<gene>
    <name evidence="14" type="ORF">XYLVIOL_LOCUS6154</name>
</gene>
<evidence type="ECO:0000256" key="3">
    <source>
        <dbReference type="ARBA" id="ARBA00009606"/>
    </source>
</evidence>
<proteinExistence type="inferred from homology"/>
<keyword evidence="9 10" id="KW-0131">Cell cycle</keyword>
<evidence type="ECO:0000256" key="8">
    <source>
        <dbReference type="ARBA" id="ARBA00023242"/>
    </source>
</evidence>
<keyword evidence="6 10" id="KW-0498">Mitosis</keyword>
<dbReference type="Proteomes" id="UP001642520">
    <property type="component" value="Unassembled WGS sequence"/>
</dbReference>
<dbReference type="Gene3D" id="1.25.10.10">
    <property type="entry name" value="Leucine-rich Repeat Variant"/>
    <property type="match status" value="2"/>
</dbReference>
<comment type="similarity">
    <text evidence="3 10">Belongs to the CND1 (condensin subunit 1) family.</text>
</comment>
<dbReference type="InterPro" id="IPR011989">
    <property type="entry name" value="ARM-like"/>
</dbReference>
<protein>
    <recommendedName>
        <fullName evidence="10">Condensin complex subunit 1</fullName>
    </recommendedName>
</protein>
<evidence type="ECO:0000256" key="9">
    <source>
        <dbReference type="ARBA" id="ARBA00023306"/>
    </source>
</evidence>
<keyword evidence="5 10" id="KW-0132">Cell division</keyword>
<keyword evidence="8" id="KW-0539">Nucleus</keyword>
<dbReference type="Pfam" id="PF12717">
    <property type="entry name" value="Cnd1"/>
    <property type="match status" value="1"/>
</dbReference>
<dbReference type="InterPro" id="IPR016024">
    <property type="entry name" value="ARM-type_fold"/>
</dbReference>
<feature type="domain" description="Condensin complex subunit 1 C-terminal" evidence="12">
    <location>
        <begin position="1061"/>
        <end position="1221"/>
    </location>
</feature>
<dbReference type="Pfam" id="PF12922">
    <property type="entry name" value="Cnd1_N"/>
    <property type="match status" value="1"/>
</dbReference>
<dbReference type="EMBL" id="CAXAJV020001293">
    <property type="protein sequence ID" value="CAL7943553.1"/>
    <property type="molecule type" value="Genomic_DNA"/>
</dbReference>
<feature type="compositionally biased region" description="Basic residues" evidence="11">
    <location>
        <begin position="1337"/>
        <end position="1346"/>
    </location>
</feature>
<reference evidence="14 15" key="1">
    <citation type="submission" date="2024-08" db="EMBL/GenBank/DDBJ databases">
        <authorList>
            <person name="Will J Nash"/>
            <person name="Angela Man"/>
            <person name="Seanna McTaggart"/>
            <person name="Kendall Baker"/>
            <person name="Tom Barker"/>
            <person name="Leah Catchpole"/>
            <person name="Alex Durrant"/>
            <person name="Karim Gharbi"/>
            <person name="Naomi Irish"/>
            <person name="Gemy Kaithakottil"/>
            <person name="Debby Ku"/>
            <person name="Aaliyah Providence"/>
            <person name="Felix Shaw"/>
            <person name="David Swarbreck"/>
            <person name="Chris Watkins"/>
            <person name="Ann M. McCartney"/>
            <person name="Giulio Formenti"/>
            <person name="Alice Mouton"/>
            <person name="Noel Vella"/>
            <person name="Bjorn M von Reumont"/>
            <person name="Adriana Vella"/>
            <person name="Wilfried Haerty"/>
        </authorList>
    </citation>
    <scope>NUCLEOTIDE SEQUENCE [LARGE SCALE GENOMIC DNA]</scope>
</reference>